<evidence type="ECO:0000313" key="3">
    <source>
        <dbReference type="EMBL" id="CAD1839676.1"/>
    </source>
</evidence>
<name>A0A6V7QA01_ANACO</name>
<accession>A0A6V7QA01</accession>
<keyword evidence="2" id="KW-1133">Transmembrane helix</keyword>
<proteinExistence type="predicted"/>
<sequence>MLRAYRKFVTDEERSGDDRGRREQSPPPPRATHFPSFSFSLGLQSLRCFAAVLRSSFEQPSAISAASVLRLTARASTQAAQASSLSLSRSVQVFNTSTHRVARWARCDLFGPWFLYNAFLSYTRPNSTNISNPRKEIPRQVGSAKLGLSRLSCPTRQLGPDLFDVESRLKVPWHGEVPLSAWQGERLKGRATSSLQAQQTLPTSVSFARKVPSKASICAGNMNFRCYATQTQTLERKSPTITKSQYAPVKGKANGLKLEFGGGGPPPNDGSGGGGGGGGGGWGSSGGFLLFLFLMFLDYLKELDEKSQRRRHQDDYSQLLL</sequence>
<gene>
    <name evidence="3" type="ORF">CB5_LOCUS22887</name>
</gene>
<dbReference type="PANTHER" id="PTHR34938:SF1">
    <property type="entry name" value="PROTEIN FERTILITY RESTORER RF2, MITOCHONDRIAL"/>
    <property type="match status" value="1"/>
</dbReference>
<evidence type="ECO:0000256" key="2">
    <source>
        <dbReference type="SAM" id="Phobius"/>
    </source>
</evidence>
<dbReference type="AlphaFoldDB" id="A0A6V7QA01"/>
<keyword evidence="2" id="KW-0472">Membrane</keyword>
<dbReference type="GO" id="GO:0010027">
    <property type="term" value="P:thylakoid membrane organization"/>
    <property type="evidence" value="ECO:0007669"/>
    <property type="project" value="TreeGrafter"/>
</dbReference>
<keyword evidence="2" id="KW-0812">Transmembrane</keyword>
<dbReference type="InterPro" id="IPR040299">
    <property type="entry name" value="RF2K-like"/>
</dbReference>
<feature type="compositionally biased region" description="Basic and acidic residues" evidence="1">
    <location>
        <begin position="9"/>
        <end position="24"/>
    </location>
</feature>
<dbReference type="PANTHER" id="PTHR34938">
    <property type="entry name" value="PROTEIN FERTILITY RESTORER RF2, MITOCHONDRIAL"/>
    <property type="match status" value="1"/>
</dbReference>
<feature type="region of interest" description="Disordered" evidence="1">
    <location>
        <begin position="258"/>
        <end position="278"/>
    </location>
</feature>
<organism evidence="3">
    <name type="scientific">Ananas comosus var. bracteatus</name>
    <name type="common">red pineapple</name>
    <dbReference type="NCBI Taxonomy" id="296719"/>
    <lineage>
        <taxon>Eukaryota</taxon>
        <taxon>Viridiplantae</taxon>
        <taxon>Streptophyta</taxon>
        <taxon>Embryophyta</taxon>
        <taxon>Tracheophyta</taxon>
        <taxon>Spermatophyta</taxon>
        <taxon>Magnoliopsida</taxon>
        <taxon>Liliopsida</taxon>
        <taxon>Poales</taxon>
        <taxon>Bromeliaceae</taxon>
        <taxon>Bromelioideae</taxon>
        <taxon>Ananas</taxon>
    </lineage>
</organism>
<dbReference type="GO" id="GO:0009658">
    <property type="term" value="P:chloroplast organization"/>
    <property type="evidence" value="ECO:0007669"/>
    <property type="project" value="TreeGrafter"/>
</dbReference>
<dbReference type="GO" id="GO:0009507">
    <property type="term" value="C:chloroplast"/>
    <property type="evidence" value="ECO:0007669"/>
    <property type="project" value="TreeGrafter"/>
</dbReference>
<protein>
    <submittedName>
        <fullName evidence="3">Uncharacterized protein</fullName>
    </submittedName>
</protein>
<evidence type="ECO:0000256" key="1">
    <source>
        <dbReference type="SAM" id="MobiDB-lite"/>
    </source>
</evidence>
<feature type="region of interest" description="Disordered" evidence="1">
    <location>
        <begin position="9"/>
        <end position="33"/>
    </location>
</feature>
<feature type="transmembrane region" description="Helical" evidence="2">
    <location>
        <begin position="281"/>
        <end position="300"/>
    </location>
</feature>
<reference evidence="3" key="1">
    <citation type="submission" date="2020-07" db="EMBL/GenBank/DDBJ databases">
        <authorList>
            <person name="Lin J."/>
        </authorList>
    </citation>
    <scope>NUCLEOTIDE SEQUENCE</scope>
</reference>
<dbReference type="EMBL" id="LR862134">
    <property type="protein sequence ID" value="CAD1839676.1"/>
    <property type="molecule type" value="Genomic_DNA"/>
</dbReference>